<name>A0ABQ4SER4_9HYPH</name>
<proteinExistence type="predicted"/>
<keyword evidence="2" id="KW-1185">Reference proteome</keyword>
<organism evidence="1 2">
    <name type="scientific">Methylobacterium isbiliense</name>
    <dbReference type="NCBI Taxonomy" id="315478"/>
    <lineage>
        <taxon>Bacteria</taxon>
        <taxon>Pseudomonadati</taxon>
        <taxon>Pseudomonadota</taxon>
        <taxon>Alphaproteobacteria</taxon>
        <taxon>Hyphomicrobiales</taxon>
        <taxon>Methylobacteriaceae</taxon>
        <taxon>Methylobacterium</taxon>
    </lineage>
</organism>
<gene>
    <name evidence="1" type="ORF">GMJLKIPL_2335</name>
</gene>
<reference evidence="1" key="1">
    <citation type="journal article" date="2021" name="Front. Microbiol.">
        <title>Comprehensive Comparative Genomics and Phenotyping of Methylobacterium Species.</title>
        <authorList>
            <person name="Alessa O."/>
            <person name="Ogura Y."/>
            <person name="Fujitani Y."/>
            <person name="Takami H."/>
            <person name="Hayashi T."/>
            <person name="Sahin N."/>
            <person name="Tani A."/>
        </authorList>
    </citation>
    <scope>NUCLEOTIDE SEQUENCE</scope>
    <source>
        <strain evidence="1">DSM 17168</strain>
    </source>
</reference>
<evidence type="ECO:0000313" key="1">
    <source>
        <dbReference type="EMBL" id="GJE00413.1"/>
    </source>
</evidence>
<evidence type="ECO:0000313" key="2">
    <source>
        <dbReference type="Proteomes" id="UP001055153"/>
    </source>
</evidence>
<reference evidence="1" key="2">
    <citation type="submission" date="2021-08" db="EMBL/GenBank/DDBJ databases">
        <authorList>
            <person name="Tani A."/>
            <person name="Ola A."/>
            <person name="Ogura Y."/>
            <person name="Katsura K."/>
            <person name="Hayashi T."/>
        </authorList>
    </citation>
    <scope>NUCLEOTIDE SEQUENCE</scope>
    <source>
        <strain evidence="1">DSM 17168</strain>
    </source>
</reference>
<dbReference type="Proteomes" id="UP001055153">
    <property type="component" value="Unassembled WGS sequence"/>
</dbReference>
<evidence type="ECO:0008006" key="3">
    <source>
        <dbReference type="Google" id="ProtNLM"/>
    </source>
</evidence>
<comment type="caution">
    <text evidence="1">The sequence shown here is derived from an EMBL/GenBank/DDBJ whole genome shotgun (WGS) entry which is preliminary data.</text>
</comment>
<sequence>MVNTSGDGLLVSKSLRSPVAIAAFVILSATPVLAQREDPGLQLNCANDYFRLCAGADPDSPEVERCFARNRSRLSPQCRAAIQAFDRGENTTEAGRRAQ</sequence>
<protein>
    <recommendedName>
        <fullName evidence="3">3',5'-cyclic-nucleotide phosphodiesterase</fullName>
    </recommendedName>
</protein>
<dbReference type="EMBL" id="BPQQ01000025">
    <property type="protein sequence ID" value="GJE00413.1"/>
    <property type="molecule type" value="Genomic_DNA"/>
</dbReference>
<accession>A0ABQ4SER4</accession>
<dbReference type="RefSeq" id="WP_238235301.1">
    <property type="nucleotide sequence ID" value="NZ_BPQQ01000025.1"/>
</dbReference>